<protein>
    <submittedName>
        <fullName evidence="10">Branched-chain amino acid ABC transporter permease</fullName>
    </submittedName>
</protein>
<feature type="transmembrane region" description="Helical" evidence="9">
    <location>
        <begin position="95"/>
        <end position="115"/>
    </location>
</feature>
<keyword evidence="4 9" id="KW-0812">Transmembrane</keyword>
<dbReference type="PANTHER" id="PTHR11795:SF445">
    <property type="entry name" value="AMINO ACID ABC TRANSPORTER PERMEASE PROTEIN"/>
    <property type="match status" value="1"/>
</dbReference>
<evidence type="ECO:0000256" key="2">
    <source>
        <dbReference type="ARBA" id="ARBA00022448"/>
    </source>
</evidence>
<dbReference type="EMBL" id="JARFYN010000087">
    <property type="protein sequence ID" value="MDL2410532.1"/>
    <property type="molecule type" value="Genomic_DNA"/>
</dbReference>
<evidence type="ECO:0000313" key="10">
    <source>
        <dbReference type="EMBL" id="MDL2410532.1"/>
    </source>
</evidence>
<proteinExistence type="inferred from homology"/>
<sequence>MIIFETLVTGVLIGGLYALYALGLSILFGVMRLVNLAHGDFIVMAAYMGLVLVHGFGLSPMADVIFVPIIMAAIGYAAQRTLLNYTLQKDPLVSVLVTFGLSIVIQNVLLLHFSADTQKLSIGGFEVASVGVFGSTIGLFPILILVLSIVLIALLEFALTYTRSGRLIRAASDDVEVLSLMGIDPGKVRAYAGAVAFFVVGIAGVLMSIRTNFSPTDGPARLIFAFEAIIIGGLGSLWGTLAGGIILGIAQTTGSAVSPSFQILAGHIVFLLVLVLRPQGLLPKIEHR</sequence>
<feature type="transmembrane region" description="Helical" evidence="9">
    <location>
        <begin position="135"/>
        <end position="159"/>
    </location>
</feature>
<evidence type="ECO:0000256" key="8">
    <source>
        <dbReference type="ARBA" id="ARBA00037998"/>
    </source>
</evidence>
<name>A0ABT7KPH1_9HYPH</name>
<dbReference type="Pfam" id="PF02653">
    <property type="entry name" value="BPD_transp_2"/>
    <property type="match status" value="1"/>
</dbReference>
<keyword evidence="5" id="KW-0029">Amino-acid transport</keyword>
<keyword evidence="11" id="KW-1185">Reference proteome</keyword>
<evidence type="ECO:0000256" key="1">
    <source>
        <dbReference type="ARBA" id="ARBA00004651"/>
    </source>
</evidence>
<evidence type="ECO:0000256" key="7">
    <source>
        <dbReference type="ARBA" id="ARBA00023136"/>
    </source>
</evidence>
<evidence type="ECO:0000313" key="11">
    <source>
        <dbReference type="Proteomes" id="UP001172630"/>
    </source>
</evidence>
<evidence type="ECO:0000256" key="3">
    <source>
        <dbReference type="ARBA" id="ARBA00022475"/>
    </source>
</evidence>
<evidence type="ECO:0000256" key="4">
    <source>
        <dbReference type="ARBA" id="ARBA00022692"/>
    </source>
</evidence>
<evidence type="ECO:0000256" key="9">
    <source>
        <dbReference type="SAM" id="Phobius"/>
    </source>
</evidence>
<feature type="transmembrane region" description="Helical" evidence="9">
    <location>
        <begin position="222"/>
        <end position="249"/>
    </location>
</feature>
<keyword evidence="3" id="KW-1003">Cell membrane</keyword>
<dbReference type="PANTHER" id="PTHR11795">
    <property type="entry name" value="BRANCHED-CHAIN AMINO ACID TRANSPORT SYSTEM PERMEASE PROTEIN LIVH"/>
    <property type="match status" value="1"/>
</dbReference>
<dbReference type="InterPro" id="IPR001851">
    <property type="entry name" value="ABC_transp_permease"/>
</dbReference>
<feature type="transmembrane region" description="Helical" evidence="9">
    <location>
        <begin position="190"/>
        <end position="210"/>
    </location>
</feature>
<dbReference type="Proteomes" id="UP001172630">
    <property type="component" value="Unassembled WGS sequence"/>
</dbReference>
<feature type="transmembrane region" description="Helical" evidence="9">
    <location>
        <begin position="6"/>
        <end position="29"/>
    </location>
</feature>
<dbReference type="RefSeq" id="WP_285884423.1">
    <property type="nucleotide sequence ID" value="NZ_JARFYN010000087.1"/>
</dbReference>
<gene>
    <name evidence="10" type="ORF">PY650_34145</name>
</gene>
<dbReference type="CDD" id="cd06582">
    <property type="entry name" value="TM_PBP1_LivH_like"/>
    <property type="match status" value="1"/>
</dbReference>
<dbReference type="InterPro" id="IPR052157">
    <property type="entry name" value="BCAA_transport_permease"/>
</dbReference>
<keyword evidence="7 9" id="KW-0472">Membrane</keyword>
<organism evidence="10 11">
    <name type="scientific">Rhizobium calliandrae</name>
    <dbReference type="NCBI Taxonomy" id="1312182"/>
    <lineage>
        <taxon>Bacteria</taxon>
        <taxon>Pseudomonadati</taxon>
        <taxon>Pseudomonadota</taxon>
        <taxon>Alphaproteobacteria</taxon>
        <taxon>Hyphomicrobiales</taxon>
        <taxon>Rhizobiaceae</taxon>
        <taxon>Rhizobium/Agrobacterium group</taxon>
        <taxon>Rhizobium</taxon>
    </lineage>
</organism>
<feature type="transmembrane region" description="Helical" evidence="9">
    <location>
        <begin position="261"/>
        <end position="280"/>
    </location>
</feature>
<comment type="similarity">
    <text evidence="8">Belongs to the binding-protein-dependent transport system permease family. LivHM subfamily.</text>
</comment>
<keyword evidence="2" id="KW-0813">Transport</keyword>
<comment type="caution">
    <text evidence="10">The sequence shown here is derived from an EMBL/GenBank/DDBJ whole genome shotgun (WGS) entry which is preliminary data.</text>
</comment>
<reference evidence="10" key="1">
    <citation type="submission" date="2023-06" db="EMBL/GenBank/DDBJ databases">
        <title>Phylogenetic Diversity of Rhizobium strains.</title>
        <authorList>
            <person name="Moura F.T."/>
            <person name="Helene L.C.F."/>
            <person name="Hungria M."/>
        </authorList>
    </citation>
    <scope>NUCLEOTIDE SEQUENCE</scope>
    <source>
        <strain evidence="10">CCGE524</strain>
    </source>
</reference>
<feature type="transmembrane region" description="Helical" evidence="9">
    <location>
        <begin position="41"/>
        <end position="58"/>
    </location>
</feature>
<evidence type="ECO:0000256" key="6">
    <source>
        <dbReference type="ARBA" id="ARBA00022989"/>
    </source>
</evidence>
<keyword evidence="6 9" id="KW-1133">Transmembrane helix</keyword>
<evidence type="ECO:0000256" key="5">
    <source>
        <dbReference type="ARBA" id="ARBA00022970"/>
    </source>
</evidence>
<accession>A0ABT7KPH1</accession>
<comment type="subcellular location">
    <subcellularLocation>
        <location evidence="1">Cell membrane</location>
        <topology evidence="1">Multi-pass membrane protein</topology>
    </subcellularLocation>
</comment>